<dbReference type="EMBL" id="JALJAT010000001">
    <property type="protein sequence ID" value="KAK4474480.1"/>
    <property type="molecule type" value="Genomic_DNA"/>
</dbReference>
<dbReference type="Pfam" id="PF09782">
    <property type="entry name" value="NDUF_B6"/>
    <property type="match status" value="1"/>
</dbReference>
<accession>A0AAE1ZIG9</accession>
<proteinExistence type="predicted"/>
<dbReference type="PANTHER" id="PTHR21106:SF2">
    <property type="entry name" value="NADH DEHYDROGENASE [UBIQUINONE] 1 BETA SUBCOMPLEX SUBUNIT 6"/>
    <property type="match status" value="1"/>
</dbReference>
<reference evidence="1" key="1">
    <citation type="submission" date="2022-04" db="EMBL/GenBank/DDBJ databases">
        <authorList>
            <person name="Xu L."/>
            <person name="Lv Z."/>
        </authorList>
    </citation>
    <scope>NUCLEOTIDE SEQUENCE</scope>
    <source>
        <strain evidence="1">LV_2022a</strain>
    </source>
</reference>
<dbReference type="AlphaFoldDB" id="A0AAE1ZIG9"/>
<protein>
    <recommendedName>
        <fullName evidence="3">Complex I-B17</fullName>
    </recommendedName>
</protein>
<name>A0AAE1ZIG9_SCHME</name>
<dbReference type="PANTHER" id="PTHR21106">
    <property type="entry name" value="NADH DEHYDROGENASE [UBIQUINONE] 1 BETA SUBCOMPLEX SUBUNIT 6"/>
    <property type="match status" value="1"/>
</dbReference>
<dbReference type="GO" id="GO:0005739">
    <property type="term" value="C:mitochondrion"/>
    <property type="evidence" value="ECO:0007669"/>
    <property type="project" value="GOC"/>
</dbReference>
<keyword evidence="2" id="KW-1185">Reference proteome</keyword>
<comment type="caution">
    <text evidence="1">The sequence shown here is derived from an EMBL/GenBank/DDBJ whole genome shotgun (WGS) entry which is preliminary data.</text>
</comment>
<gene>
    <name evidence="1" type="ORF">MN116_000710</name>
</gene>
<dbReference type="Proteomes" id="UP001292079">
    <property type="component" value="Unassembled WGS sequence"/>
</dbReference>
<evidence type="ECO:0008006" key="3">
    <source>
        <dbReference type="Google" id="ProtNLM"/>
    </source>
</evidence>
<evidence type="ECO:0000313" key="1">
    <source>
        <dbReference type="EMBL" id="KAK4474480.1"/>
    </source>
</evidence>
<reference evidence="1" key="2">
    <citation type="journal article" date="2023" name="Infect Dis Poverty">
        <title>Chromosome-scale genome of the human blood fluke Schistosoma mekongi and its implications for public health.</title>
        <authorList>
            <person name="Zhou M."/>
            <person name="Xu L."/>
            <person name="Xu D."/>
            <person name="Chen W."/>
            <person name="Khan J."/>
            <person name="Hu Y."/>
            <person name="Huang H."/>
            <person name="Wei H."/>
            <person name="Zhang Y."/>
            <person name="Chusongsang P."/>
            <person name="Tanasarnprasert K."/>
            <person name="Hu X."/>
            <person name="Limpanont Y."/>
            <person name="Lv Z."/>
        </authorList>
    </citation>
    <scope>NUCLEOTIDE SEQUENCE</scope>
    <source>
        <strain evidence="1">LV_2022a</strain>
    </source>
</reference>
<organism evidence="1 2">
    <name type="scientific">Schistosoma mekongi</name>
    <name type="common">Parasitic worm</name>
    <dbReference type="NCBI Taxonomy" id="38744"/>
    <lineage>
        <taxon>Eukaryota</taxon>
        <taxon>Metazoa</taxon>
        <taxon>Spiralia</taxon>
        <taxon>Lophotrochozoa</taxon>
        <taxon>Platyhelminthes</taxon>
        <taxon>Trematoda</taxon>
        <taxon>Digenea</taxon>
        <taxon>Strigeidida</taxon>
        <taxon>Schistosomatoidea</taxon>
        <taxon>Schistosomatidae</taxon>
        <taxon>Schistosoma</taxon>
    </lineage>
</organism>
<dbReference type="InterPro" id="IPR019174">
    <property type="entry name" value="NADH_DH_b-subcmplx_su6"/>
</dbReference>
<evidence type="ECO:0000313" key="2">
    <source>
        <dbReference type="Proteomes" id="UP001292079"/>
    </source>
</evidence>
<dbReference type="GO" id="GO:0006120">
    <property type="term" value="P:mitochondrial electron transport, NADH to ubiquinone"/>
    <property type="evidence" value="ECO:0007669"/>
    <property type="project" value="InterPro"/>
</dbReference>
<sequence>MTTSLPETPPKIDQEILNIQKKIYRELLIRQACVKRGSKYLPITLEPFQLERHRLALPFTNKDRAARKQYLEDQLLSDREPVNIPEWNRVNIFRRIYRKPFDALTYLLRPLIGDRCSRYLRFTMPKITGILVFSWFICYHSTYQDNWEKNAKSLKSGHFRGPIWPGEPGYPDKWKEVDEYGMEGFEKRTALFGEKLVTSGP</sequence>